<dbReference type="InterPro" id="IPR009187">
    <property type="entry name" value="Prok_Ku"/>
</dbReference>
<dbReference type="CDD" id="cd00789">
    <property type="entry name" value="KU_like"/>
    <property type="match status" value="1"/>
</dbReference>
<dbReference type="SMART" id="SM00559">
    <property type="entry name" value="Ku78"/>
    <property type="match status" value="1"/>
</dbReference>
<dbReference type="SUPFAM" id="SSF100939">
    <property type="entry name" value="SPOC domain-like"/>
    <property type="match status" value="1"/>
</dbReference>
<dbReference type="Proteomes" id="UP000656813">
    <property type="component" value="Unassembled WGS sequence"/>
</dbReference>
<dbReference type="InterPro" id="IPR006164">
    <property type="entry name" value="DNA_bd_Ku70/Ku80"/>
</dbReference>
<evidence type="ECO:0000313" key="6">
    <source>
        <dbReference type="EMBL" id="GGH88427.1"/>
    </source>
</evidence>
<dbReference type="AlphaFoldDB" id="A0A8J2ZZG1"/>
<dbReference type="PIRSF" id="PIRSF006493">
    <property type="entry name" value="Prok_Ku"/>
    <property type="match status" value="1"/>
</dbReference>
<keyword evidence="2 3" id="KW-0233">DNA recombination</keyword>
<dbReference type="Gene3D" id="2.40.290.10">
    <property type="match status" value="1"/>
</dbReference>
<dbReference type="GO" id="GO:0003690">
    <property type="term" value="F:double-stranded DNA binding"/>
    <property type="evidence" value="ECO:0007669"/>
    <property type="project" value="UniProtKB-UniRule"/>
</dbReference>
<keyword evidence="7" id="KW-1185">Reference proteome</keyword>
<feature type="compositionally biased region" description="Basic residues" evidence="4">
    <location>
        <begin position="269"/>
        <end position="283"/>
    </location>
</feature>
<comment type="similarity">
    <text evidence="3">Belongs to the prokaryotic Ku family.</text>
</comment>
<evidence type="ECO:0000256" key="4">
    <source>
        <dbReference type="SAM" id="MobiDB-lite"/>
    </source>
</evidence>
<sequence>MHTMWKGSISFGLVHIPIKLYAATETKDVHFRSLHDECQSPIRYQKYCPTCEREVENSEIIKGYEYEPGQFVKISEDEIKEIKGDVGRSVEILDFIDLSEIDPIYYNKSYFIGPNENGEKAYGLLKQAMEETHKIGLAKLTLHSKSHLAVVRGYQNGLLLETIFYPDEVRQIEHVPGLNQIAEVNQKELETAKNLINQLTAEFEPEKYTDDYREAVEDLIQAKIAGNDITHTEKAPERKNVVDLLSALEASIQTTKPIQKQATTEKQKKTPKTSLKKKKTGSG</sequence>
<dbReference type="FunFam" id="2.40.290.10:FF:000004">
    <property type="entry name" value="Non-homologous end joining protein Ku"/>
    <property type="match status" value="1"/>
</dbReference>
<dbReference type="InterPro" id="IPR016194">
    <property type="entry name" value="SPOC-like_C_dom_sf"/>
</dbReference>
<keyword evidence="3" id="KW-0227">DNA damage</keyword>
<evidence type="ECO:0000256" key="3">
    <source>
        <dbReference type="HAMAP-Rule" id="MF_01875"/>
    </source>
</evidence>
<evidence type="ECO:0000256" key="2">
    <source>
        <dbReference type="ARBA" id="ARBA00023172"/>
    </source>
</evidence>
<accession>A0A8J2ZZG1</accession>
<organism evidence="6 7">
    <name type="scientific">Pullulanibacillus pueri</name>
    <dbReference type="NCBI Taxonomy" id="1437324"/>
    <lineage>
        <taxon>Bacteria</taxon>
        <taxon>Bacillati</taxon>
        <taxon>Bacillota</taxon>
        <taxon>Bacilli</taxon>
        <taxon>Bacillales</taxon>
        <taxon>Sporolactobacillaceae</taxon>
        <taxon>Pullulanibacillus</taxon>
    </lineage>
</organism>
<comment type="function">
    <text evidence="3">With LigD forms a non-homologous end joining (NHEJ) DNA repair enzyme, which repairs dsDNA breaks with reduced fidelity. Binds linear dsDNA with 5'- and 3'- overhangs but not closed circular dsDNA nor ssDNA. Recruits and stimulates the ligase activity of LigD.</text>
</comment>
<proteinExistence type="inferred from homology"/>
<comment type="subunit">
    <text evidence="3">Homodimer. Interacts with LigD.</text>
</comment>
<keyword evidence="3" id="KW-0234">DNA repair</keyword>
<keyword evidence="1 3" id="KW-0238">DNA-binding</keyword>
<dbReference type="PANTHER" id="PTHR41251">
    <property type="entry name" value="NON-HOMOLOGOUS END JOINING PROTEIN KU"/>
    <property type="match status" value="1"/>
</dbReference>
<dbReference type="Pfam" id="PF02735">
    <property type="entry name" value="Ku"/>
    <property type="match status" value="1"/>
</dbReference>
<gene>
    <name evidence="3 6" type="primary">ku</name>
    <name evidence="6" type="ORF">GCM10007096_40740</name>
</gene>
<dbReference type="HAMAP" id="MF_01875">
    <property type="entry name" value="Prokaryotic_Ku"/>
    <property type="match status" value="1"/>
</dbReference>
<reference evidence="6" key="1">
    <citation type="journal article" date="2014" name="Int. J. Syst. Evol. Microbiol.">
        <title>Complete genome sequence of Corynebacterium casei LMG S-19264T (=DSM 44701T), isolated from a smear-ripened cheese.</title>
        <authorList>
            <consortium name="US DOE Joint Genome Institute (JGI-PGF)"/>
            <person name="Walter F."/>
            <person name="Albersmeier A."/>
            <person name="Kalinowski J."/>
            <person name="Ruckert C."/>
        </authorList>
    </citation>
    <scope>NUCLEOTIDE SEQUENCE</scope>
    <source>
        <strain evidence="6">CGMCC 1.12777</strain>
    </source>
</reference>
<dbReference type="PANTHER" id="PTHR41251:SF1">
    <property type="entry name" value="NON-HOMOLOGOUS END JOINING PROTEIN KU"/>
    <property type="match status" value="1"/>
</dbReference>
<feature type="domain" description="Ku" evidence="5">
    <location>
        <begin position="52"/>
        <end position="180"/>
    </location>
</feature>
<evidence type="ECO:0000313" key="7">
    <source>
        <dbReference type="Proteomes" id="UP000656813"/>
    </source>
</evidence>
<evidence type="ECO:0000259" key="5">
    <source>
        <dbReference type="SMART" id="SM00559"/>
    </source>
</evidence>
<dbReference type="GO" id="GO:0006303">
    <property type="term" value="P:double-strand break repair via nonhomologous end joining"/>
    <property type="evidence" value="ECO:0007669"/>
    <property type="project" value="UniProtKB-UniRule"/>
</dbReference>
<dbReference type="RefSeq" id="WP_188499226.1">
    <property type="nucleotide sequence ID" value="NZ_BMFV01000051.1"/>
</dbReference>
<reference evidence="6" key="2">
    <citation type="submission" date="2020-09" db="EMBL/GenBank/DDBJ databases">
        <authorList>
            <person name="Sun Q."/>
            <person name="Zhou Y."/>
        </authorList>
    </citation>
    <scope>NUCLEOTIDE SEQUENCE</scope>
    <source>
        <strain evidence="6">CGMCC 1.12777</strain>
    </source>
</reference>
<name>A0A8J2ZZG1_9BACL</name>
<evidence type="ECO:0000256" key="1">
    <source>
        <dbReference type="ARBA" id="ARBA00023125"/>
    </source>
</evidence>
<feature type="region of interest" description="Disordered" evidence="4">
    <location>
        <begin position="255"/>
        <end position="283"/>
    </location>
</feature>
<dbReference type="NCBIfam" id="TIGR02772">
    <property type="entry name" value="Ku_bact"/>
    <property type="match status" value="1"/>
</dbReference>
<dbReference type="EMBL" id="BMFV01000051">
    <property type="protein sequence ID" value="GGH88427.1"/>
    <property type="molecule type" value="Genomic_DNA"/>
</dbReference>
<protein>
    <recommendedName>
        <fullName evidence="3">Non-homologous end joining protein Ku</fullName>
    </recommendedName>
</protein>
<comment type="caution">
    <text evidence="6">The sequence shown here is derived from an EMBL/GenBank/DDBJ whole genome shotgun (WGS) entry which is preliminary data.</text>
</comment>
<dbReference type="GO" id="GO:0006310">
    <property type="term" value="P:DNA recombination"/>
    <property type="evidence" value="ECO:0007669"/>
    <property type="project" value="UniProtKB-KW"/>
</dbReference>